<dbReference type="AlphaFoldDB" id="A0A9D2E8P4"/>
<feature type="transmembrane region" description="Helical" evidence="8">
    <location>
        <begin position="250"/>
        <end position="275"/>
    </location>
</feature>
<proteinExistence type="inferred from homology"/>
<dbReference type="GO" id="GO:0022857">
    <property type="term" value="F:transmembrane transporter activity"/>
    <property type="evidence" value="ECO:0007669"/>
    <property type="project" value="TreeGrafter"/>
</dbReference>
<dbReference type="PANTHER" id="PTHR30572:SF4">
    <property type="entry name" value="ABC TRANSPORTER PERMEASE YTRF"/>
    <property type="match status" value="1"/>
</dbReference>
<sequence>MATEFLRSDHHVMPGHHFPGKAGDQRPGGDRSVPQSRQPGVPRRKRFWSYNEKDTTYINIIGAVGSVKFYSDQRAVPIAFRPGKAEDMAADYLPQDARILIRLKESVSMDRFLHEFKPWMLQNLRAGNLYARVLKTYRQGIAEIEFYRSTSIYRRNLLVAVFFLVNLCLGVVGTFWLQTRTRREEVGVMLSFGATPGRIIRLLLGEGAVLTTLGTLVGCFIYLQYAISEGFSKGAMYWDILRPEYWTDYFWAHFFIVSLIVYVILLVVVSIGVYIPARKISRIPPTEALRDE</sequence>
<dbReference type="Pfam" id="PF02687">
    <property type="entry name" value="FtsX"/>
    <property type="match status" value="1"/>
</dbReference>
<evidence type="ECO:0000256" key="5">
    <source>
        <dbReference type="ARBA" id="ARBA00023136"/>
    </source>
</evidence>
<keyword evidence="3 8" id="KW-0812">Transmembrane</keyword>
<evidence type="ECO:0000256" key="6">
    <source>
        <dbReference type="ARBA" id="ARBA00038076"/>
    </source>
</evidence>
<gene>
    <name evidence="10" type="ORF">H9814_05780</name>
</gene>
<dbReference type="InterPro" id="IPR003838">
    <property type="entry name" value="ABC3_permease_C"/>
</dbReference>
<evidence type="ECO:0000256" key="2">
    <source>
        <dbReference type="ARBA" id="ARBA00022475"/>
    </source>
</evidence>
<evidence type="ECO:0000256" key="1">
    <source>
        <dbReference type="ARBA" id="ARBA00004651"/>
    </source>
</evidence>
<keyword evidence="4 8" id="KW-1133">Transmembrane helix</keyword>
<feature type="region of interest" description="Disordered" evidence="7">
    <location>
        <begin position="1"/>
        <end position="44"/>
    </location>
</feature>
<keyword evidence="2" id="KW-1003">Cell membrane</keyword>
<dbReference type="GO" id="GO:0005886">
    <property type="term" value="C:plasma membrane"/>
    <property type="evidence" value="ECO:0007669"/>
    <property type="project" value="UniProtKB-SubCell"/>
</dbReference>
<dbReference type="PANTHER" id="PTHR30572">
    <property type="entry name" value="MEMBRANE COMPONENT OF TRANSPORTER-RELATED"/>
    <property type="match status" value="1"/>
</dbReference>
<keyword evidence="5 8" id="KW-0472">Membrane</keyword>
<evidence type="ECO:0000259" key="9">
    <source>
        <dbReference type="Pfam" id="PF02687"/>
    </source>
</evidence>
<evidence type="ECO:0000256" key="7">
    <source>
        <dbReference type="SAM" id="MobiDB-lite"/>
    </source>
</evidence>
<comment type="similarity">
    <text evidence="6">Belongs to the ABC-4 integral membrane protein family.</text>
</comment>
<reference evidence="10" key="1">
    <citation type="journal article" date="2021" name="PeerJ">
        <title>Extensive microbial diversity within the chicken gut microbiome revealed by metagenomics and culture.</title>
        <authorList>
            <person name="Gilroy R."/>
            <person name="Ravi A."/>
            <person name="Getino M."/>
            <person name="Pursley I."/>
            <person name="Horton D.L."/>
            <person name="Alikhan N.F."/>
            <person name="Baker D."/>
            <person name="Gharbi K."/>
            <person name="Hall N."/>
            <person name="Watson M."/>
            <person name="Adriaenssens E.M."/>
            <person name="Foster-Nyarko E."/>
            <person name="Jarju S."/>
            <person name="Secka A."/>
            <person name="Antonio M."/>
            <person name="Oren A."/>
            <person name="Chaudhuri R.R."/>
            <person name="La Ragione R."/>
            <person name="Hildebrand F."/>
            <person name="Pallen M.J."/>
        </authorList>
    </citation>
    <scope>NUCLEOTIDE SEQUENCE</scope>
    <source>
        <strain evidence="10">ChiHjej9B8-1298</strain>
    </source>
</reference>
<dbReference type="EMBL" id="DXBX01000042">
    <property type="protein sequence ID" value="HIZ33044.1"/>
    <property type="molecule type" value="Genomic_DNA"/>
</dbReference>
<evidence type="ECO:0000313" key="11">
    <source>
        <dbReference type="Proteomes" id="UP000824028"/>
    </source>
</evidence>
<comment type="subcellular location">
    <subcellularLocation>
        <location evidence="1">Cell membrane</location>
        <topology evidence="1">Multi-pass membrane protein</topology>
    </subcellularLocation>
</comment>
<protein>
    <submittedName>
        <fullName evidence="10">FtsX-like permease family protein</fullName>
    </submittedName>
</protein>
<evidence type="ECO:0000313" key="10">
    <source>
        <dbReference type="EMBL" id="HIZ33044.1"/>
    </source>
</evidence>
<name>A0A9D2E8P4_9BACE</name>
<evidence type="ECO:0000256" key="8">
    <source>
        <dbReference type="SAM" id="Phobius"/>
    </source>
</evidence>
<reference evidence="10" key="2">
    <citation type="submission" date="2021-04" db="EMBL/GenBank/DDBJ databases">
        <authorList>
            <person name="Gilroy R."/>
        </authorList>
    </citation>
    <scope>NUCLEOTIDE SEQUENCE</scope>
    <source>
        <strain evidence="10">ChiHjej9B8-1298</strain>
    </source>
</reference>
<organism evidence="10 11">
    <name type="scientific">Candidatus Bacteroides merdigallinarum</name>
    <dbReference type="NCBI Taxonomy" id="2838473"/>
    <lineage>
        <taxon>Bacteria</taxon>
        <taxon>Pseudomonadati</taxon>
        <taxon>Bacteroidota</taxon>
        <taxon>Bacteroidia</taxon>
        <taxon>Bacteroidales</taxon>
        <taxon>Bacteroidaceae</taxon>
        <taxon>Bacteroides</taxon>
    </lineage>
</organism>
<comment type="caution">
    <text evidence="10">The sequence shown here is derived from an EMBL/GenBank/DDBJ whole genome shotgun (WGS) entry which is preliminary data.</text>
</comment>
<feature type="transmembrane region" description="Helical" evidence="8">
    <location>
        <begin position="157"/>
        <end position="178"/>
    </location>
</feature>
<evidence type="ECO:0000256" key="3">
    <source>
        <dbReference type="ARBA" id="ARBA00022692"/>
    </source>
</evidence>
<feature type="domain" description="ABC3 transporter permease C-terminal" evidence="9">
    <location>
        <begin position="158"/>
        <end position="285"/>
    </location>
</feature>
<dbReference type="Proteomes" id="UP000824028">
    <property type="component" value="Unassembled WGS sequence"/>
</dbReference>
<feature type="compositionally biased region" description="Basic and acidic residues" evidence="7">
    <location>
        <begin position="1"/>
        <end position="12"/>
    </location>
</feature>
<dbReference type="InterPro" id="IPR050250">
    <property type="entry name" value="Macrolide_Exporter_MacB"/>
</dbReference>
<accession>A0A9D2E8P4</accession>
<evidence type="ECO:0000256" key="4">
    <source>
        <dbReference type="ARBA" id="ARBA00022989"/>
    </source>
</evidence>
<feature type="transmembrane region" description="Helical" evidence="8">
    <location>
        <begin position="199"/>
        <end position="223"/>
    </location>
</feature>